<evidence type="ECO:0000313" key="7">
    <source>
        <dbReference type="EMBL" id="CAI6338654.1"/>
    </source>
</evidence>
<dbReference type="InterPro" id="IPR035979">
    <property type="entry name" value="RBD_domain_sf"/>
</dbReference>
<evidence type="ECO:0000256" key="2">
    <source>
        <dbReference type="ARBA" id="ARBA00022884"/>
    </source>
</evidence>
<protein>
    <recommendedName>
        <fullName evidence="6">RRM domain-containing protein</fullName>
    </recommendedName>
</protein>
<evidence type="ECO:0000256" key="5">
    <source>
        <dbReference type="SAM" id="MobiDB-lite"/>
    </source>
</evidence>
<organism evidence="7 8">
    <name type="scientific">Periconia digitata</name>
    <dbReference type="NCBI Taxonomy" id="1303443"/>
    <lineage>
        <taxon>Eukaryota</taxon>
        <taxon>Fungi</taxon>
        <taxon>Dikarya</taxon>
        <taxon>Ascomycota</taxon>
        <taxon>Pezizomycotina</taxon>
        <taxon>Dothideomycetes</taxon>
        <taxon>Pleosporomycetidae</taxon>
        <taxon>Pleosporales</taxon>
        <taxon>Massarineae</taxon>
        <taxon>Periconiaceae</taxon>
        <taxon>Periconia</taxon>
    </lineage>
</organism>
<proteinExistence type="predicted"/>
<keyword evidence="2 4" id="KW-0694">RNA-binding</keyword>
<dbReference type="PANTHER" id="PTHR46754">
    <property type="entry name" value="MKI67 FHA DOMAIN-INTERACTING NUCLEOLAR PHOSPHOPROTEIN"/>
    <property type="match status" value="1"/>
</dbReference>
<keyword evidence="3" id="KW-0539">Nucleus</keyword>
<feature type="compositionally biased region" description="Basic and acidic residues" evidence="5">
    <location>
        <begin position="198"/>
        <end position="210"/>
    </location>
</feature>
<feature type="compositionally biased region" description="Acidic residues" evidence="5">
    <location>
        <begin position="217"/>
        <end position="227"/>
    </location>
</feature>
<dbReference type="GO" id="GO:0003723">
    <property type="term" value="F:RNA binding"/>
    <property type="evidence" value="ECO:0007669"/>
    <property type="project" value="UniProtKB-UniRule"/>
</dbReference>
<feature type="compositionally biased region" description="Low complexity" evidence="5">
    <location>
        <begin position="486"/>
        <end position="506"/>
    </location>
</feature>
<dbReference type="GO" id="GO:0005730">
    <property type="term" value="C:nucleolus"/>
    <property type="evidence" value="ECO:0007669"/>
    <property type="project" value="UniProtKB-SubCell"/>
</dbReference>
<evidence type="ECO:0000256" key="4">
    <source>
        <dbReference type="PROSITE-ProRule" id="PRU00176"/>
    </source>
</evidence>
<dbReference type="InterPro" id="IPR012677">
    <property type="entry name" value="Nucleotide-bd_a/b_plait_sf"/>
</dbReference>
<keyword evidence="8" id="KW-1185">Reference proteome</keyword>
<dbReference type="InterPro" id="IPR000504">
    <property type="entry name" value="RRM_dom"/>
</dbReference>
<feature type="compositionally biased region" description="Acidic residues" evidence="5">
    <location>
        <begin position="239"/>
        <end position="256"/>
    </location>
</feature>
<dbReference type="SUPFAM" id="SSF54928">
    <property type="entry name" value="RNA-binding domain, RBD"/>
    <property type="match status" value="1"/>
</dbReference>
<comment type="subcellular location">
    <subcellularLocation>
        <location evidence="1">Nucleus</location>
        <location evidence="1">Nucleolus</location>
    </subcellularLocation>
</comment>
<evidence type="ECO:0000313" key="8">
    <source>
        <dbReference type="Proteomes" id="UP001152607"/>
    </source>
</evidence>
<evidence type="ECO:0000259" key="6">
    <source>
        <dbReference type="PROSITE" id="PS50102"/>
    </source>
</evidence>
<evidence type="ECO:0000256" key="1">
    <source>
        <dbReference type="ARBA" id="ARBA00004604"/>
    </source>
</evidence>
<feature type="compositionally biased region" description="Basic residues" evidence="5">
    <location>
        <begin position="507"/>
        <end position="516"/>
    </location>
</feature>
<sequence length="544" mass="59063">MVLGSIDTRAQCYSTTHYGKDSGGSSASLPLAPEKVGGSSSVGTFSCPHLIHTISILHTQTTKTTMAAEDLKGKKRKGASEPSPKSKKQKKTEEPAQATRKSTRVKGAAVVPTDSPAATEKPARKRAEDFFSDDETAADATASKSKKAKKAKLAAQVDVEDVETKKPKKKAKKDQEPAGEPAAEEEVSVKKSKKSKKSKDLEDAPVKEVEEVAVVVDEAEDEEDLDDQTAALLAGFESDRDESDAENEGETFDEDAVSVPKLSKKQQKALEKARKDGEPGVVFLGRIPHGFFEPQMKKYFSQFGQIKRLRLSRNKKTGASKHYAFIEFAHGDVAEIVAKTMQNYLMFGHILQCKIVPAEQVHPDLFKGANQRFKIDPRNKKAGAALARGATRPEWEKRIKNENSRRIKQAAILEEEFGYKFEAPAVKPVESVPRQDVDTVAAAEQQLQLEAPTLPATEVVKVIESTPDQVTVSETVKVKKSKKSAKSAAEPDTNGAAEPAEEAPAPKAKKDKKRKSTGSIAEAAEEPIPSPATKKAKKAKKAKA</sequence>
<dbReference type="CDD" id="cd12307">
    <property type="entry name" value="RRM_NIFK_like"/>
    <property type="match status" value="1"/>
</dbReference>
<feature type="region of interest" description="Disordered" evidence="5">
    <location>
        <begin position="69"/>
        <end position="273"/>
    </location>
</feature>
<reference evidence="7" key="1">
    <citation type="submission" date="2023-01" db="EMBL/GenBank/DDBJ databases">
        <authorList>
            <person name="Van Ghelder C."/>
            <person name="Rancurel C."/>
        </authorList>
    </citation>
    <scope>NUCLEOTIDE SEQUENCE</scope>
    <source>
        <strain evidence="7">CNCM I-4278</strain>
    </source>
</reference>
<evidence type="ECO:0000256" key="3">
    <source>
        <dbReference type="ARBA" id="ARBA00023242"/>
    </source>
</evidence>
<dbReference type="Gene3D" id="3.30.70.330">
    <property type="match status" value="1"/>
</dbReference>
<accession>A0A9W4UNQ6</accession>
<name>A0A9W4UNQ6_9PLEO</name>
<feature type="region of interest" description="Disordered" evidence="5">
    <location>
        <begin position="474"/>
        <end position="544"/>
    </location>
</feature>
<dbReference type="SMART" id="SM00360">
    <property type="entry name" value="RRM"/>
    <property type="match status" value="1"/>
</dbReference>
<feature type="domain" description="RRM" evidence="6">
    <location>
        <begin position="280"/>
        <end position="358"/>
    </location>
</feature>
<feature type="region of interest" description="Disordered" evidence="5">
    <location>
        <begin position="16"/>
        <end position="40"/>
    </location>
</feature>
<feature type="compositionally biased region" description="Polar residues" evidence="5">
    <location>
        <begin position="16"/>
        <end position="28"/>
    </location>
</feature>
<dbReference type="AlphaFoldDB" id="A0A9W4UNQ6"/>
<dbReference type="Pfam" id="PF00076">
    <property type="entry name" value="RRM_1"/>
    <property type="match status" value="1"/>
</dbReference>
<dbReference type="Proteomes" id="UP001152607">
    <property type="component" value="Unassembled WGS sequence"/>
</dbReference>
<dbReference type="OrthoDB" id="21467at2759"/>
<comment type="caution">
    <text evidence="7">The sequence shown here is derived from an EMBL/GenBank/DDBJ whole genome shotgun (WGS) entry which is preliminary data.</text>
</comment>
<dbReference type="PROSITE" id="PS50102">
    <property type="entry name" value="RRM"/>
    <property type="match status" value="1"/>
</dbReference>
<gene>
    <name evidence="7" type="ORF">PDIGIT_LOCUS11785</name>
</gene>
<dbReference type="EMBL" id="CAOQHR010000008">
    <property type="protein sequence ID" value="CAI6338654.1"/>
    <property type="molecule type" value="Genomic_DNA"/>
</dbReference>
<feature type="compositionally biased region" description="Basic residues" evidence="5">
    <location>
        <begin position="534"/>
        <end position="544"/>
    </location>
</feature>